<dbReference type="EMBL" id="JPSP01000007">
    <property type="protein sequence ID" value="KFF41443.1"/>
    <property type="molecule type" value="Genomic_DNA"/>
</dbReference>
<reference evidence="3 4" key="1">
    <citation type="submission" date="2014-08" db="EMBL/GenBank/DDBJ databases">
        <title>Comparative genomics reveals surprising divergence of two closely related strains of uncultivated UCYN-A cyanobacteria.</title>
        <authorList>
            <person name="Bombar D."/>
            <person name="Heller P."/>
            <person name="Sanchez-Baracaldo P."/>
            <person name="Carter B.J."/>
            <person name="Zert J.P."/>
        </authorList>
    </citation>
    <scope>NUCLEOTIDE SEQUENCE [LARGE SCALE GENOMIC DNA]</scope>
</reference>
<organism evidence="3 4">
    <name type="scientific">Candidatus Atelocyanobacterium thalassa isolate SIO64986</name>
    <dbReference type="NCBI Taxonomy" id="1527444"/>
    <lineage>
        <taxon>Bacteria</taxon>
        <taxon>Bacillati</taxon>
        <taxon>Cyanobacteriota</taxon>
        <taxon>Cyanophyceae</taxon>
        <taxon>Oscillatoriophycideae</taxon>
        <taxon>Chroococcales</taxon>
        <taxon>Aphanothecaceae</taxon>
        <taxon>Candidatus Atelocyanobacterium</taxon>
        <taxon>Candidatus Atelocyanobacterium thalassae</taxon>
    </lineage>
</organism>
<dbReference type="AlphaFoldDB" id="A0A086CGX9"/>
<dbReference type="GO" id="GO:0007059">
    <property type="term" value="P:chromosome segregation"/>
    <property type="evidence" value="ECO:0007669"/>
    <property type="project" value="UniProtKB-KW"/>
</dbReference>
<dbReference type="PATRIC" id="fig|1527444.3.peg.719"/>
<sequence>MIPQAANVIETLINMAQQGEIDPWDVQVIEVVDRFLNELKKTKHSDKVFQETTLPKSGQAFLWASMLVRFKADTLDKLHSYNTIQENFDEINDIEVEEDAAKSQLLRPDLEKHLRRRNAALPNYKRRVNLQELINYIKEFAEELETSKPFKRRQKSPCAYSQKEAKKMVVELAHQENLTELAKQLEIFLQEKYSQYTQTQQKINIEDLLNKWHKVARPSDKHKVETQDRVGIFWALLLLASQSKVELFQEELYQNLYIQVL</sequence>
<keyword evidence="1" id="KW-0159">Chromosome partition</keyword>
<dbReference type="STRING" id="1527444.ucyna2_00756"/>
<dbReference type="Pfam" id="PF02616">
    <property type="entry name" value="SMC_ScpA"/>
    <property type="match status" value="1"/>
</dbReference>
<protein>
    <recommendedName>
        <fullName evidence="2">Segregation and condensation protein A</fullName>
    </recommendedName>
</protein>
<dbReference type="PANTHER" id="PTHR33969:SF2">
    <property type="entry name" value="SEGREGATION AND CONDENSATION PROTEIN A"/>
    <property type="match status" value="1"/>
</dbReference>
<dbReference type="InterPro" id="IPR023093">
    <property type="entry name" value="ScpA-like_C"/>
</dbReference>
<evidence type="ECO:0000313" key="3">
    <source>
        <dbReference type="EMBL" id="KFF41443.1"/>
    </source>
</evidence>
<evidence type="ECO:0000313" key="4">
    <source>
        <dbReference type="Proteomes" id="UP000028922"/>
    </source>
</evidence>
<dbReference type="eggNOG" id="COG1354">
    <property type="taxonomic scope" value="Bacteria"/>
</dbReference>
<gene>
    <name evidence="3" type="ORF">ucyna2_00756</name>
</gene>
<dbReference type="PANTHER" id="PTHR33969">
    <property type="entry name" value="SEGREGATION AND CONDENSATION PROTEIN A"/>
    <property type="match status" value="1"/>
</dbReference>
<evidence type="ECO:0000256" key="2">
    <source>
        <dbReference type="ARBA" id="ARBA00044777"/>
    </source>
</evidence>
<dbReference type="Proteomes" id="UP000028922">
    <property type="component" value="Unassembled WGS sequence"/>
</dbReference>
<dbReference type="InterPro" id="IPR003768">
    <property type="entry name" value="ScpA"/>
</dbReference>
<name>A0A086CGX9_9CHRO</name>
<accession>A0A086CGX9</accession>
<comment type="caution">
    <text evidence="3">The sequence shown here is derived from an EMBL/GenBank/DDBJ whole genome shotgun (WGS) entry which is preliminary data.</text>
</comment>
<dbReference type="Gene3D" id="6.10.250.2410">
    <property type="match status" value="1"/>
</dbReference>
<evidence type="ECO:0000256" key="1">
    <source>
        <dbReference type="ARBA" id="ARBA00022829"/>
    </source>
</evidence>
<proteinExistence type="predicted"/>
<dbReference type="Gene3D" id="1.10.10.580">
    <property type="entry name" value="Structural maintenance of chromosome 1. Chain E"/>
    <property type="match status" value="1"/>
</dbReference>